<evidence type="ECO:0000256" key="4">
    <source>
        <dbReference type="ARBA" id="ARBA00022989"/>
    </source>
</evidence>
<dbReference type="InterPro" id="IPR051907">
    <property type="entry name" value="DoxX-like_oxidoreductase"/>
</dbReference>
<reference evidence="7" key="1">
    <citation type="submission" date="2018-05" db="EMBL/GenBank/DDBJ databases">
        <authorList>
            <person name="Lanie J.A."/>
            <person name="Ng W.-L."/>
            <person name="Kazmierczak K.M."/>
            <person name="Andrzejewski T.M."/>
            <person name="Davidsen T.M."/>
            <person name="Wayne K.J."/>
            <person name="Tettelin H."/>
            <person name="Glass J.I."/>
            <person name="Rusch D."/>
            <person name="Podicherti R."/>
            <person name="Tsui H.-C.T."/>
            <person name="Winkler M.E."/>
        </authorList>
    </citation>
    <scope>NUCLEOTIDE SEQUENCE</scope>
</reference>
<evidence type="ECO:0000256" key="5">
    <source>
        <dbReference type="ARBA" id="ARBA00023136"/>
    </source>
</evidence>
<evidence type="ECO:0000256" key="1">
    <source>
        <dbReference type="ARBA" id="ARBA00004651"/>
    </source>
</evidence>
<name>A0A381TPP6_9ZZZZ</name>
<dbReference type="PANTHER" id="PTHR33452:SF1">
    <property type="entry name" value="INNER MEMBRANE PROTEIN YPHA-RELATED"/>
    <property type="match status" value="1"/>
</dbReference>
<evidence type="ECO:0000313" key="7">
    <source>
        <dbReference type="EMBL" id="SVA17461.1"/>
    </source>
</evidence>
<dbReference type="EMBL" id="UINC01004871">
    <property type="protein sequence ID" value="SVA17461.1"/>
    <property type="molecule type" value="Genomic_DNA"/>
</dbReference>
<keyword evidence="2" id="KW-1003">Cell membrane</keyword>
<dbReference type="InterPro" id="IPR032808">
    <property type="entry name" value="DoxX"/>
</dbReference>
<dbReference type="GO" id="GO:0005886">
    <property type="term" value="C:plasma membrane"/>
    <property type="evidence" value="ECO:0007669"/>
    <property type="project" value="UniProtKB-SubCell"/>
</dbReference>
<feature type="transmembrane region" description="Helical" evidence="6">
    <location>
        <begin position="84"/>
        <end position="101"/>
    </location>
</feature>
<organism evidence="7">
    <name type="scientific">marine metagenome</name>
    <dbReference type="NCBI Taxonomy" id="408172"/>
    <lineage>
        <taxon>unclassified sequences</taxon>
        <taxon>metagenomes</taxon>
        <taxon>ecological metagenomes</taxon>
    </lineage>
</organism>
<dbReference type="Pfam" id="PF07681">
    <property type="entry name" value="DoxX"/>
    <property type="match status" value="1"/>
</dbReference>
<evidence type="ECO:0000256" key="3">
    <source>
        <dbReference type="ARBA" id="ARBA00022692"/>
    </source>
</evidence>
<protein>
    <recommendedName>
        <fullName evidence="8">DoxX family protein</fullName>
    </recommendedName>
</protein>
<feature type="transmembrane region" description="Helical" evidence="6">
    <location>
        <begin position="59"/>
        <end position="77"/>
    </location>
</feature>
<evidence type="ECO:0008006" key="8">
    <source>
        <dbReference type="Google" id="ProtNLM"/>
    </source>
</evidence>
<accession>A0A381TPP6</accession>
<dbReference type="PANTHER" id="PTHR33452">
    <property type="entry name" value="OXIDOREDUCTASE CATD-RELATED"/>
    <property type="match status" value="1"/>
</dbReference>
<dbReference type="AlphaFoldDB" id="A0A381TPP6"/>
<comment type="subcellular location">
    <subcellularLocation>
        <location evidence="1">Cell membrane</location>
        <topology evidence="1">Multi-pass membrane protein</topology>
    </subcellularLocation>
</comment>
<feature type="transmembrane region" description="Helical" evidence="6">
    <location>
        <begin position="34"/>
        <end position="53"/>
    </location>
</feature>
<keyword evidence="3 6" id="KW-0812">Transmembrane</keyword>
<gene>
    <name evidence="7" type="ORF">METZ01_LOCUS70315</name>
</gene>
<keyword evidence="4 6" id="KW-1133">Transmembrane helix</keyword>
<proteinExistence type="predicted"/>
<evidence type="ECO:0000256" key="2">
    <source>
        <dbReference type="ARBA" id="ARBA00022475"/>
    </source>
</evidence>
<keyword evidence="5 6" id="KW-0472">Membrane</keyword>
<sequence>MNHGWDKIIAGSDKWTGLGRTGLMPFGIESFHTFFGFMAAFSESICAVLVVIGLLTRPAAALITITMLVGVNFHILLDKGSPEMALLYGIIFLSIGLLNPGKYSLDHLIFNQDR</sequence>
<evidence type="ECO:0000256" key="6">
    <source>
        <dbReference type="SAM" id="Phobius"/>
    </source>
</evidence>